<feature type="non-terminal residue" evidence="1">
    <location>
        <position position="1"/>
    </location>
</feature>
<proteinExistence type="predicted"/>
<accession>A0A8S3IR89</accession>
<reference evidence="1" key="1">
    <citation type="submission" date="2021-02" db="EMBL/GenBank/DDBJ databases">
        <authorList>
            <person name="Nowell W R."/>
        </authorList>
    </citation>
    <scope>NUCLEOTIDE SEQUENCE</scope>
</reference>
<evidence type="ECO:0000313" key="1">
    <source>
        <dbReference type="EMBL" id="CAF5205898.1"/>
    </source>
</evidence>
<gene>
    <name evidence="1" type="ORF">SMN809_LOCUS76878</name>
</gene>
<evidence type="ECO:0000313" key="2">
    <source>
        <dbReference type="Proteomes" id="UP000676336"/>
    </source>
</evidence>
<name>A0A8S3IR89_9BILA</name>
<dbReference type="AlphaFoldDB" id="A0A8S3IR89"/>
<organism evidence="1 2">
    <name type="scientific">Rotaria magnacalcarata</name>
    <dbReference type="NCBI Taxonomy" id="392030"/>
    <lineage>
        <taxon>Eukaryota</taxon>
        <taxon>Metazoa</taxon>
        <taxon>Spiralia</taxon>
        <taxon>Gnathifera</taxon>
        <taxon>Rotifera</taxon>
        <taxon>Eurotatoria</taxon>
        <taxon>Bdelloidea</taxon>
        <taxon>Philodinida</taxon>
        <taxon>Philodinidae</taxon>
        <taxon>Rotaria</taxon>
    </lineage>
</organism>
<protein>
    <submittedName>
        <fullName evidence="1">Uncharacterized protein</fullName>
    </submittedName>
</protein>
<dbReference type="EMBL" id="CAJOBI010335954">
    <property type="protein sequence ID" value="CAF5205898.1"/>
    <property type="molecule type" value="Genomic_DNA"/>
</dbReference>
<sequence length="47" mass="5512">MTDVEKRYPIKSWTMHNETKIVKHQLYDGQLPEVKPIGELCATAKQR</sequence>
<dbReference type="Proteomes" id="UP000676336">
    <property type="component" value="Unassembled WGS sequence"/>
</dbReference>
<comment type="caution">
    <text evidence="1">The sequence shown here is derived from an EMBL/GenBank/DDBJ whole genome shotgun (WGS) entry which is preliminary data.</text>
</comment>